<dbReference type="Pfam" id="PF04471">
    <property type="entry name" value="Mrr_cat"/>
    <property type="match status" value="1"/>
</dbReference>
<dbReference type="InterPro" id="IPR041409">
    <property type="entry name" value="RE_AspBHI_N"/>
</dbReference>
<dbReference type="Gene3D" id="3.40.1350.10">
    <property type="match status" value="1"/>
</dbReference>
<gene>
    <name evidence="3" type="ORF">A11S_998</name>
</gene>
<name>M4VF15_9BACT</name>
<dbReference type="Gene3D" id="2.30.280.20">
    <property type="match status" value="1"/>
</dbReference>
<dbReference type="KEGG" id="man:A11S_998"/>
<dbReference type="InterPro" id="IPR011856">
    <property type="entry name" value="tRNA_endonuc-like_dom_sf"/>
</dbReference>
<accession>M4VF15</accession>
<dbReference type="AlphaFoldDB" id="M4VF15"/>
<feature type="domain" description="Restriction endonuclease type IV Mrr" evidence="1">
    <location>
        <begin position="250"/>
        <end position="366"/>
    </location>
</feature>
<dbReference type="Proteomes" id="UP000011932">
    <property type="component" value="Chromosome"/>
</dbReference>
<evidence type="ECO:0000313" key="4">
    <source>
        <dbReference type="Proteomes" id="UP000011932"/>
    </source>
</evidence>
<feature type="domain" description="Restriction endonuclease AspBHI N-terminal" evidence="2">
    <location>
        <begin position="26"/>
        <end position="209"/>
    </location>
</feature>
<dbReference type="PATRIC" id="fig|349215.9.peg.965"/>
<dbReference type="GO" id="GO:0003677">
    <property type="term" value="F:DNA binding"/>
    <property type="evidence" value="ECO:0007669"/>
    <property type="project" value="InterPro"/>
</dbReference>
<evidence type="ECO:0000313" key="3">
    <source>
        <dbReference type="EMBL" id="AGH97818.1"/>
    </source>
</evidence>
<proteinExistence type="predicted"/>
<dbReference type="GO" id="GO:0004519">
    <property type="term" value="F:endonuclease activity"/>
    <property type="evidence" value="ECO:0007669"/>
    <property type="project" value="InterPro"/>
</dbReference>
<dbReference type="HOGENOM" id="CLU_703757_0_0_5"/>
<sequence length="386" mass="43507">MNSPKRTELEKADLLVDRIYEGGRSGNASDDPLPKLIGVSNQGGFRYIGKKEHPRLVVLTSTLKNPDWPDNLDKESGIFTYYGDNKKPGYELHDTPRFGNLLLRDMFDRSHGSIEERILIPPILIFANTGNWRDVEFLGLAVPGVQNLDSNQDLVAVWKQKNSKRFQNYQAKFTILNTQIIPRKWLESVKQGKPLTDAAPSCWKSWIETKNYQALKAPRTLEYRSREEQLPTDETGTKLIALIQDKFIGTPHRFEACAAKIAEMMLQRVSSIDLTRPSRDGGRDAIGKYRIGQGASSVLVDFALEAKCYSTSNSVGVKELSRLISRLRNRQFGILVTTSYVATQAYQEIKEDEHPIVIISAIDIANTLKAAGITTEQQLSEWLSSF</sequence>
<reference evidence="3 4" key="1">
    <citation type="journal article" date="2013" name="ISME J.">
        <title>By their genes ye shall know them: genomic signatures of predatory bacteria.</title>
        <authorList>
            <person name="Pasternak Z."/>
            <person name="Pietrokovski S."/>
            <person name="Rotem O."/>
            <person name="Gophna U."/>
            <person name="Lurie-Weinberger M.N."/>
            <person name="Jurkevitch E."/>
        </authorList>
    </citation>
    <scope>NUCLEOTIDE SEQUENCE [LARGE SCALE GENOMIC DNA]</scope>
    <source>
        <strain evidence="3">EPB</strain>
    </source>
</reference>
<dbReference type="GO" id="GO:0009307">
    <property type="term" value="P:DNA restriction-modification system"/>
    <property type="evidence" value="ECO:0007669"/>
    <property type="project" value="InterPro"/>
</dbReference>
<dbReference type="REBASE" id="62013">
    <property type="entry name" value="MaeEPBORF998P"/>
</dbReference>
<evidence type="ECO:0000259" key="2">
    <source>
        <dbReference type="Pfam" id="PF18062"/>
    </source>
</evidence>
<dbReference type="EMBL" id="CP003538">
    <property type="protein sequence ID" value="AGH97818.1"/>
    <property type="molecule type" value="Genomic_DNA"/>
</dbReference>
<protein>
    <recommendedName>
        <fullName evidence="5">Restriction endonuclease</fullName>
    </recommendedName>
</protein>
<evidence type="ECO:0008006" key="5">
    <source>
        <dbReference type="Google" id="ProtNLM"/>
    </source>
</evidence>
<dbReference type="OrthoDB" id="3010308at2"/>
<dbReference type="RefSeq" id="WP_015467363.1">
    <property type="nucleotide sequence ID" value="NC_020812.1"/>
</dbReference>
<dbReference type="Pfam" id="PF18062">
    <property type="entry name" value="RE_AspBHI_N"/>
    <property type="match status" value="1"/>
</dbReference>
<evidence type="ECO:0000259" key="1">
    <source>
        <dbReference type="Pfam" id="PF04471"/>
    </source>
</evidence>
<organism evidence="3 4">
    <name type="scientific">Micavibrio aeruginosavorus EPB</name>
    <dbReference type="NCBI Taxonomy" id="349215"/>
    <lineage>
        <taxon>Bacteria</taxon>
        <taxon>Pseudomonadati</taxon>
        <taxon>Bdellovibrionota</taxon>
        <taxon>Bdellovibrionia</taxon>
        <taxon>Bdellovibrionales</taxon>
        <taxon>Pseudobdellovibrionaceae</taxon>
        <taxon>Micavibrio</taxon>
    </lineage>
</organism>
<dbReference type="InterPro" id="IPR007560">
    <property type="entry name" value="Restrct_endonuc_IV_Mrr"/>
</dbReference>